<proteinExistence type="predicted"/>
<keyword evidence="2" id="KW-1185">Reference proteome</keyword>
<dbReference type="SUPFAM" id="SSF63829">
    <property type="entry name" value="Calcium-dependent phosphotriesterase"/>
    <property type="match status" value="1"/>
</dbReference>
<organism evidence="1 2">
    <name type="scientific">Mytilus edulis</name>
    <name type="common">Blue mussel</name>
    <dbReference type="NCBI Taxonomy" id="6550"/>
    <lineage>
        <taxon>Eukaryota</taxon>
        <taxon>Metazoa</taxon>
        <taxon>Spiralia</taxon>
        <taxon>Lophotrochozoa</taxon>
        <taxon>Mollusca</taxon>
        <taxon>Bivalvia</taxon>
        <taxon>Autobranchia</taxon>
        <taxon>Pteriomorphia</taxon>
        <taxon>Mytilida</taxon>
        <taxon>Mytiloidea</taxon>
        <taxon>Mytilidae</taxon>
        <taxon>Mytilinae</taxon>
        <taxon>Mytilus</taxon>
    </lineage>
</organism>
<dbReference type="InterPro" id="IPR011042">
    <property type="entry name" value="6-blade_b-propeller_TolB-like"/>
</dbReference>
<gene>
    <name evidence="1" type="ORF">MEDL_6940</name>
</gene>
<dbReference type="Gene3D" id="2.120.10.30">
    <property type="entry name" value="TolB, C-terminal domain"/>
    <property type="match status" value="1"/>
</dbReference>
<accession>A0A8S3Q4V3</accession>
<dbReference type="Proteomes" id="UP000683360">
    <property type="component" value="Unassembled WGS sequence"/>
</dbReference>
<dbReference type="AlphaFoldDB" id="A0A8S3Q4V3"/>
<protein>
    <submittedName>
        <fullName evidence="1">Uncharacterized protein</fullName>
    </submittedName>
</protein>
<sequence>MYKEQFPGSDPTTDITHLRDGSLIVDYFVYIEFPEDNYSVTEEVLKEATKTGITTRVDHNPTWLFKNMDLEAIRITDKTNTDSGDLLARRHRHECPSNRKGKIYCSVFNPSGDEEIQKNVIYCFDQNGNDIWQFNDEVLRCVTGMATDRYDNVFLTNGRKLIIVSPDGNYHKLLYHPIPSPSSIFFEDENESLVITSKAEGPTILCGIYKPY</sequence>
<dbReference type="EMBL" id="CAJPWZ010000369">
    <property type="protein sequence ID" value="CAG2191763.1"/>
    <property type="molecule type" value="Genomic_DNA"/>
</dbReference>
<reference evidence="1" key="1">
    <citation type="submission" date="2021-03" db="EMBL/GenBank/DDBJ databases">
        <authorList>
            <person name="Bekaert M."/>
        </authorList>
    </citation>
    <scope>NUCLEOTIDE SEQUENCE</scope>
</reference>
<name>A0A8S3Q4V3_MYTED</name>
<evidence type="ECO:0000313" key="2">
    <source>
        <dbReference type="Proteomes" id="UP000683360"/>
    </source>
</evidence>
<evidence type="ECO:0000313" key="1">
    <source>
        <dbReference type="EMBL" id="CAG2191763.1"/>
    </source>
</evidence>
<comment type="caution">
    <text evidence="1">The sequence shown here is derived from an EMBL/GenBank/DDBJ whole genome shotgun (WGS) entry which is preliminary data.</text>
</comment>